<dbReference type="Pfam" id="PF11716">
    <property type="entry name" value="MDMPI_N"/>
    <property type="match status" value="1"/>
</dbReference>
<dbReference type="OrthoDB" id="5185819at2"/>
<sequence>MPDITTATPDFAQASRALTSLVQRVTDDQLTSPTPCAGWVVGDLLDHLVGLTIAFRMAAEKAPDAAPGGPGDSTMANLDPGWRTVLPAQLDQLAAAWRVPSAWTGEAAAGGVVLPAEVMGLFALNEVLVHGWDLARATGQAYDVDPRTLEWVHGLVSQQASSQGTPGLFGPSIAVPDEAALLDRVVGLTGRDPAWSAAVAS</sequence>
<dbReference type="AlphaFoldDB" id="A0A1N5WG63"/>
<reference evidence="3" key="1">
    <citation type="submission" date="2016-12" db="EMBL/GenBank/DDBJ databases">
        <authorList>
            <person name="Varghese N."/>
            <person name="Submissions S."/>
        </authorList>
    </citation>
    <scope>NUCLEOTIDE SEQUENCE [LARGE SCALE GENOMIC DNA]</scope>
    <source>
        <strain evidence="3">DSM 45599</strain>
    </source>
</reference>
<dbReference type="GO" id="GO:0046872">
    <property type="term" value="F:metal ion binding"/>
    <property type="evidence" value="ECO:0007669"/>
    <property type="project" value="InterPro"/>
</dbReference>
<dbReference type="InterPro" id="IPR024344">
    <property type="entry name" value="MDMPI_metal-binding"/>
</dbReference>
<keyword evidence="3" id="KW-1185">Reference proteome</keyword>
<dbReference type="NCBIfam" id="TIGR03083">
    <property type="entry name" value="maleylpyruvate isomerase family mycothiol-dependent enzyme"/>
    <property type="match status" value="1"/>
</dbReference>
<dbReference type="Proteomes" id="UP000185124">
    <property type="component" value="Unassembled WGS sequence"/>
</dbReference>
<name>A0A1N5WG63_9ACTN</name>
<accession>A0A1N5WG63</accession>
<dbReference type="RefSeq" id="WP_074311374.1">
    <property type="nucleotide sequence ID" value="NZ_FSQT01000001.1"/>
</dbReference>
<dbReference type="Gene3D" id="1.20.120.450">
    <property type="entry name" value="dinb family like domain"/>
    <property type="match status" value="1"/>
</dbReference>
<dbReference type="SUPFAM" id="SSF109854">
    <property type="entry name" value="DinB/YfiT-like putative metalloenzymes"/>
    <property type="match status" value="1"/>
</dbReference>
<gene>
    <name evidence="2" type="ORF">SAMN04489832_2429</name>
</gene>
<dbReference type="STRING" id="709881.SAMN04489832_2429"/>
<dbReference type="InterPro" id="IPR017520">
    <property type="entry name" value="CHP03086"/>
</dbReference>
<dbReference type="EMBL" id="FSQT01000001">
    <property type="protein sequence ID" value="SIM84169.1"/>
    <property type="molecule type" value="Genomic_DNA"/>
</dbReference>
<evidence type="ECO:0000259" key="1">
    <source>
        <dbReference type="Pfam" id="PF11716"/>
    </source>
</evidence>
<dbReference type="NCBIfam" id="TIGR03086">
    <property type="entry name" value="TIGR03086 family metal-binding protein"/>
    <property type="match status" value="1"/>
</dbReference>
<protein>
    <submittedName>
        <fullName evidence="2">TIGR03086 family protein</fullName>
    </submittedName>
</protein>
<dbReference type="InterPro" id="IPR034660">
    <property type="entry name" value="DinB/YfiT-like"/>
</dbReference>
<evidence type="ECO:0000313" key="3">
    <source>
        <dbReference type="Proteomes" id="UP000185124"/>
    </source>
</evidence>
<proteinExistence type="predicted"/>
<organism evidence="2 3">
    <name type="scientific">Micromonospora cremea</name>
    <dbReference type="NCBI Taxonomy" id="709881"/>
    <lineage>
        <taxon>Bacteria</taxon>
        <taxon>Bacillati</taxon>
        <taxon>Actinomycetota</taxon>
        <taxon>Actinomycetes</taxon>
        <taxon>Micromonosporales</taxon>
        <taxon>Micromonosporaceae</taxon>
        <taxon>Micromonospora</taxon>
    </lineage>
</organism>
<dbReference type="InterPro" id="IPR017517">
    <property type="entry name" value="Maleyloyr_isom"/>
</dbReference>
<feature type="domain" description="Mycothiol-dependent maleylpyruvate isomerase metal-binding" evidence="1">
    <location>
        <begin position="11"/>
        <end position="135"/>
    </location>
</feature>
<evidence type="ECO:0000313" key="2">
    <source>
        <dbReference type="EMBL" id="SIM84169.1"/>
    </source>
</evidence>